<evidence type="ECO:0008006" key="3">
    <source>
        <dbReference type="Google" id="ProtNLM"/>
    </source>
</evidence>
<dbReference type="PANTHER" id="PTHR34704">
    <property type="entry name" value="ATPASE"/>
    <property type="match status" value="1"/>
</dbReference>
<dbReference type="PANTHER" id="PTHR34704:SF1">
    <property type="entry name" value="ATPASE"/>
    <property type="match status" value="1"/>
</dbReference>
<dbReference type="AlphaFoldDB" id="A0A832SMZ0"/>
<evidence type="ECO:0000313" key="1">
    <source>
        <dbReference type="EMBL" id="HII61302.1"/>
    </source>
</evidence>
<dbReference type="EMBL" id="DUJN01000005">
    <property type="protein sequence ID" value="HII61302.1"/>
    <property type="molecule type" value="Genomic_DNA"/>
</dbReference>
<protein>
    <recommendedName>
        <fullName evidence="3">DUF234 domain-containing protein</fullName>
    </recommendedName>
</protein>
<gene>
    <name evidence="1" type="ORF">HA331_06085</name>
</gene>
<dbReference type="GeneID" id="1443170"/>
<dbReference type="Proteomes" id="UP000617544">
    <property type="component" value="Unassembled WGS sequence"/>
</dbReference>
<proteinExistence type="predicted"/>
<comment type="caution">
    <text evidence="1">The sequence shown here is derived from an EMBL/GenBank/DDBJ whole genome shotgun (WGS) entry which is preliminary data.</text>
</comment>
<name>A0A832SMZ0_PYRHR</name>
<sequence length="133" mass="15578">MRFSMFSQKLTPREFIRKAIDEKLPRHVEGFIERLLAKAYGLRPVKVELPDLELDVALQGFKRLELVGEVKWRKGIKASEIHRIEEKLSRFKCKRVLVVPNERVLERKPDGIEVLTPWELLEIAEESLETSLT</sequence>
<dbReference type="RefSeq" id="WP_010884935.1">
    <property type="nucleotide sequence ID" value="NZ_DUJN01000005.1"/>
</dbReference>
<evidence type="ECO:0000313" key="2">
    <source>
        <dbReference type="Proteomes" id="UP000617544"/>
    </source>
</evidence>
<organism evidence="1 2">
    <name type="scientific">Pyrococcus horikoshii</name>
    <dbReference type="NCBI Taxonomy" id="53953"/>
    <lineage>
        <taxon>Archaea</taxon>
        <taxon>Methanobacteriati</taxon>
        <taxon>Methanobacteriota</taxon>
        <taxon>Thermococci</taxon>
        <taxon>Thermococcales</taxon>
        <taxon>Thermococcaceae</taxon>
        <taxon>Pyrococcus</taxon>
    </lineage>
</organism>
<reference evidence="1" key="1">
    <citation type="journal article" date="2020" name="bioRxiv">
        <title>A rank-normalized archaeal taxonomy based on genome phylogeny resolves widespread incomplete and uneven classifications.</title>
        <authorList>
            <person name="Rinke C."/>
            <person name="Chuvochina M."/>
            <person name="Mussig A.J."/>
            <person name="Chaumeil P.-A."/>
            <person name="Waite D.W."/>
            <person name="Whitman W.B."/>
            <person name="Parks D.H."/>
            <person name="Hugenholtz P."/>
        </authorList>
    </citation>
    <scope>NUCLEOTIDE SEQUENCE</scope>
    <source>
        <strain evidence="1">UBA8834</strain>
    </source>
</reference>
<accession>A0A832SMZ0</accession>